<protein>
    <recommendedName>
        <fullName evidence="5">Spindle and kinetochore-associated protein 1</fullName>
    </recommendedName>
</protein>
<dbReference type="GO" id="GO:0007059">
    <property type="term" value="P:chromosome segregation"/>
    <property type="evidence" value="ECO:0007669"/>
    <property type="project" value="InterPro"/>
</dbReference>
<evidence type="ECO:0008006" key="5">
    <source>
        <dbReference type="Google" id="ProtNLM"/>
    </source>
</evidence>
<dbReference type="KEGG" id="sre:PTSG_01312"/>
<dbReference type="EMBL" id="GL832958">
    <property type="protein sequence ID" value="EGD80723.1"/>
    <property type="molecule type" value="Genomic_DNA"/>
</dbReference>
<dbReference type="InterPro" id="IPR009829">
    <property type="entry name" value="SKA1"/>
</dbReference>
<proteinExistence type="predicted"/>
<keyword evidence="1" id="KW-0175">Coiled coil</keyword>
<feature type="compositionally biased region" description="Low complexity" evidence="2">
    <location>
        <begin position="148"/>
        <end position="163"/>
    </location>
</feature>
<feature type="region of interest" description="Disordered" evidence="2">
    <location>
        <begin position="110"/>
        <end position="169"/>
    </location>
</feature>
<dbReference type="GO" id="GO:0031110">
    <property type="term" value="P:regulation of microtubule polymerization or depolymerization"/>
    <property type="evidence" value="ECO:0007669"/>
    <property type="project" value="TreeGrafter"/>
</dbReference>
<sequence length="258" mass="29158">MEALLEVFACRVRELKQGLVFLQEEEGEGKEGDVDLQQERSGDKKTKKASKRRKGEQLLGALWELDKSLTELEGRMDFVESKLDEEETEMEQVREYVTALQYQNERAHDALENLPKGVPNPPSKTKSKESAKVNNARVLQPTHQNHSAQQKQQQRKPASSRQPLAPITKTEFETLNPAIRKRLSLDRMNEVVEGIKATMSATHKGKKSNYKGFTRTDFVMHSGVAARDLARYMGALKSLDRITETHASGSTTYLPTFA</sequence>
<dbReference type="GO" id="GO:0005876">
    <property type="term" value="C:spindle microtubule"/>
    <property type="evidence" value="ECO:0007669"/>
    <property type="project" value="TreeGrafter"/>
</dbReference>
<dbReference type="Proteomes" id="UP000007799">
    <property type="component" value="Unassembled WGS sequence"/>
</dbReference>
<evidence type="ECO:0000256" key="2">
    <source>
        <dbReference type="SAM" id="MobiDB-lite"/>
    </source>
</evidence>
<feature type="compositionally biased region" description="Basic and acidic residues" evidence="2">
    <location>
        <begin position="29"/>
        <end position="44"/>
    </location>
</feature>
<name>F2TZZ5_SALR5</name>
<dbReference type="AlphaFoldDB" id="F2TZZ5"/>
<accession>F2TZZ5</accession>
<feature type="coiled-coil region" evidence="1">
    <location>
        <begin position="69"/>
        <end position="103"/>
    </location>
</feature>
<feature type="compositionally biased region" description="Basic residues" evidence="2">
    <location>
        <begin position="45"/>
        <end position="54"/>
    </location>
</feature>
<gene>
    <name evidence="3" type="ORF">PTSG_01312</name>
</gene>
<dbReference type="GeneID" id="16077881"/>
<dbReference type="GO" id="GO:0072686">
    <property type="term" value="C:mitotic spindle"/>
    <property type="evidence" value="ECO:0007669"/>
    <property type="project" value="TreeGrafter"/>
</dbReference>
<dbReference type="Pfam" id="PF07160">
    <property type="entry name" value="SKA1"/>
    <property type="match status" value="1"/>
</dbReference>
<dbReference type="RefSeq" id="XP_004997284.1">
    <property type="nucleotide sequence ID" value="XM_004997227.1"/>
</dbReference>
<dbReference type="InParanoid" id="F2TZZ5"/>
<dbReference type="PANTHER" id="PTHR28573">
    <property type="entry name" value="SPINDLE AND KINETOCHORE-ASSOCIATED PROTEIN 1"/>
    <property type="match status" value="1"/>
</dbReference>
<dbReference type="GO" id="GO:0008017">
    <property type="term" value="F:microtubule binding"/>
    <property type="evidence" value="ECO:0007669"/>
    <property type="project" value="InterPro"/>
</dbReference>
<feature type="region of interest" description="Disordered" evidence="2">
    <location>
        <begin position="24"/>
        <end position="54"/>
    </location>
</feature>
<organism evidence="4">
    <name type="scientific">Salpingoeca rosetta (strain ATCC 50818 / BSB-021)</name>
    <dbReference type="NCBI Taxonomy" id="946362"/>
    <lineage>
        <taxon>Eukaryota</taxon>
        <taxon>Choanoflagellata</taxon>
        <taxon>Craspedida</taxon>
        <taxon>Salpingoecidae</taxon>
        <taxon>Salpingoeca</taxon>
    </lineage>
</organism>
<evidence type="ECO:0000256" key="1">
    <source>
        <dbReference type="SAM" id="Coils"/>
    </source>
</evidence>
<dbReference type="GO" id="GO:0051301">
    <property type="term" value="P:cell division"/>
    <property type="evidence" value="ECO:0007669"/>
    <property type="project" value="InterPro"/>
</dbReference>
<evidence type="ECO:0000313" key="4">
    <source>
        <dbReference type="Proteomes" id="UP000007799"/>
    </source>
</evidence>
<dbReference type="PANTHER" id="PTHR28573:SF1">
    <property type="entry name" value="SPINDLE AND KINETOCHORE-ASSOCIATED PROTEIN 1"/>
    <property type="match status" value="1"/>
</dbReference>
<reference evidence="3" key="1">
    <citation type="submission" date="2009-08" db="EMBL/GenBank/DDBJ databases">
        <title>Annotation of Salpingoeca rosetta.</title>
        <authorList>
            <consortium name="The Broad Institute Genome Sequencing Platform"/>
            <person name="Russ C."/>
            <person name="Cuomo C."/>
            <person name="Burger G."/>
            <person name="Gray M.W."/>
            <person name="Holland P.W.H."/>
            <person name="King N."/>
            <person name="Lang F.B.F."/>
            <person name="Roger A.J."/>
            <person name="Ruiz-Trillo I."/>
            <person name="Young S.K."/>
            <person name="Zeng Q."/>
            <person name="Gargeya S."/>
            <person name="Alvarado L."/>
            <person name="Berlin A."/>
            <person name="Chapman S.B."/>
            <person name="Chen Z."/>
            <person name="Freedman E."/>
            <person name="Gellesch M."/>
            <person name="Goldberg J."/>
            <person name="Griggs A."/>
            <person name="Gujja S."/>
            <person name="Heilman E."/>
            <person name="Heiman D."/>
            <person name="Howarth C."/>
            <person name="Mehta T."/>
            <person name="Neiman D."/>
            <person name="Pearson M."/>
            <person name="Roberts A."/>
            <person name="Saif S."/>
            <person name="Shea T."/>
            <person name="Shenoy N."/>
            <person name="Sisk P."/>
            <person name="Stolte C."/>
            <person name="Sykes S."/>
            <person name="White J."/>
            <person name="Yandava C."/>
            <person name="Haas B."/>
            <person name="Nusbaum C."/>
            <person name="Birren B."/>
        </authorList>
    </citation>
    <scope>NUCLEOTIDE SEQUENCE [LARGE SCALE GENOMIC DNA]</scope>
    <source>
        <strain evidence="3">ATCC 50818</strain>
    </source>
</reference>
<keyword evidence="4" id="KW-1185">Reference proteome</keyword>
<dbReference type="GO" id="GO:0000278">
    <property type="term" value="P:mitotic cell cycle"/>
    <property type="evidence" value="ECO:0007669"/>
    <property type="project" value="TreeGrafter"/>
</dbReference>
<dbReference type="GO" id="GO:0000940">
    <property type="term" value="C:outer kinetochore"/>
    <property type="evidence" value="ECO:0007669"/>
    <property type="project" value="TreeGrafter"/>
</dbReference>
<evidence type="ECO:0000313" key="3">
    <source>
        <dbReference type="EMBL" id="EGD80723.1"/>
    </source>
</evidence>